<dbReference type="Pfam" id="PF06013">
    <property type="entry name" value="WXG100"/>
    <property type="match status" value="1"/>
</dbReference>
<reference evidence="1 2" key="1">
    <citation type="submission" date="2024-10" db="EMBL/GenBank/DDBJ databases">
        <title>The Natural Products Discovery Center: Release of the First 8490 Sequenced Strains for Exploring Actinobacteria Biosynthetic Diversity.</title>
        <authorList>
            <person name="Kalkreuter E."/>
            <person name="Kautsar S.A."/>
            <person name="Yang D."/>
            <person name="Bader C.D."/>
            <person name="Teijaro C.N."/>
            <person name="Fluegel L."/>
            <person name="Davis C.M."/>
            <person name="Simpson J.R."/>
            <person name="Lauterbach L."/>
            <person name="Steele A.D."/>
            <person name="Gui C."/>
            <person name="Meng S."/>
            <person name="Li G."/>
            <person name="Viehrig K."/>
            <person name="Ye F."/>
            <person name="Su P."/>
            <person name="Kiefer A.F."/>
            <person name="Nichols A."/>
            <person name="Cepeda A.J."/>
            <person name="Yan W."/>
            <person name="Fan B."/>
            <person name="Jiang Y."/>
            <person name="Adhikari A."/>
            <person name="Zheng C.-J."/>
            <person name="Schuster L."/>
            <person name="Cowan T.M."/>
            <person name="Smanski M.J."/>
            <person name="Chevrette M.G."/>
            <person name="De Carvalho L.P.S."/>
            <person name="Shen B."/>
        </authorList>
    </citation>
    <scope>NUCLEOTIDE SEQUENCE [LARGE SCALE GENOMIC DNA]</scope>
    <source>
        <strain evidence="1 2">NPDC050545</strain>
    </source>
</reference>
<gene>
    <name evidence="1" type="ORF">ACIBG2_28845</name>
</gene>
<accession>A0ABW7YZZ4</accession>
<evidence type="ECO:0000313" key="1">
    <source>
        <dbReference type="EMBL" id="MFI6501418.1"/>
    </source>
</evidence>
<comment type="caution">
    <text evidence="1">The sequence shown here is derived from an EMBL/GenBank/DDBJ whole genome shotgun (WGS) entry which is preliminary data.</text>
</comment>
<dbReference type="Gene3D" id="1.10.287.1060">
    <property type="entry name" value="ESAT-6-like"/>
    <property type="match status" value="1"/>
</dbReference>
<dbReference type="Proteomes" id="UP001612741">
    <property type="component" value="Unassembled WGS sequence"/>
</dbReference>
<dbReference type="SUPFAM" id="SSF140453">
    <property type="entry name" value="EsxAB dimer-like"/>
    <property type="match status" value="1"/>
</dbReference>
<dbReference type="RefSeq" id="WP_397085987.1">
    <property type="nucleotide sequence ID" value="NZ_JBITGY010000008.1"/>
</dbReference>
<evidence type="ECO:0000313" key="2">
    <source>
        <dbReference type="Proteomes" id="UP001612741"/>
    </source>
</evidence>
<dbReference type="InterPro" id="IPR010310">
    <property type="entry name" value="T7SS_ESAT-6-like"/>
</dbReference>
<name>A0ABW7YZZ4_9ACTN</name>
<organism evidence="1 2">
    <name type="scientific">Nonomuraea typhae</name>
    <dbReference type="NCBI Taxonomy" id="2603600"/>
    <lineage>
        <taxon>Bacteria</taxon>
        <taxon>Bacillati</taxon>
        <taxon>Actinomycetota</taxon>
        <taxon>Actinomycetes</taxon>
        <taxon>Streptosporangiales</taxon>
        <taxon>Streptosporangiaceae</taxon>
        <taxon>Nonomuraea</taxon>
    </lineage>
</organism>
<dbReference type="InterPro" id="IPR036689">
    <property type="entry name" value="ESAT-6-like_sf"/>
</dbReference>
<dbReference type="EMBL" id="JBITGY010000008">
    <property type="protein sequence ID" value="MFI6501418.1"/>
    <property type="molecule type" value="Genomic_DNA"/>
</dbReference>
<protein>
    <submittedName>
        <fullName evidence="1">WXG100 family type VII secretion target</fullName>
    </submittedName>
</protein>
<proteinExistence type="predicted"/>
<keyword evidence="2" id="KW-1185">Reference proteome</keyword>
<sequence length="103" mass="11813">MADLGGTYTKVNFAQMERVTTQFLRIITALDKETDDLMKSLEAKLGASWEGPVKEYFESHRRLWDQKEKEMANKLGEARKALGIASENYQAAEARNRAMWETP</sequence>